<evidence type="ECO:0000256" key="3">
    <source>
        <dbReference type="ARBA" id="ARBA00022737"/>
    </source>
</evidence>
<evidence type="ECO:0000259" key="10">
    <source>
        <dbReference type="PROSITE" id="PS50893"/>
    </source>
</evidence>
<dbReference type="Pfam" id="PF00005">
    <property type="entry name" value="ABC_tran"/>
    <property type="match status" value="1"/>
</dbReference>
<keyword evidence="9" id="KW-0997">Cell inner membrane</keyword>
<keyword evidence="9" id="KW-1003">Cell membrane</keyword>
<evidence type="ECO:0000256" key="2">
    <source>
        <dbReference type="ARBA" id="ARBA00022448"/>
    </source>
</evidence>
<dbReference type="InterPro" id="IPR003593">
    <property type="entry name" value="AAA+_ATPase"/>
</dbReference>
<dbReference type="RefSeq" id="WP_094943456.1">
    <property type="nucleotide sequence ID" value="NZ_NOKQ01000220.1"/>
</dbReference>
<dbReference type="InterPro" id="IPR017871">
    <property type="entry name" value="ABC_transporter-like_CS"/>
</dbReference>
<dbReference type="SUPFAM" id="SSF52540">
    <property type="entry name" value="P-loop containing nucleoside triphosphate hydrolases"/>
    <property type="match status" value="1"/>
</dbReference>
<keyword evidence="9" id="KW-0472">Membrane</keyword>
<dbReference type="PANTHER" id="PTHR43117:SF3">
    <property type="entry name" value="CHOLINE TRANSPORT ATP-BINDING PROTEIN OPUBA"/>
    <property type="match status" value="1"/>
</dbReference>
<keyword evidence="4 9" id="KW-0547">Nucleotide-binding</keyword>
<dbReference type="SUPFAM" id="SSF54631">
    <property type="entry name" value="CBS-domain pair"/>
    <property type="match status" value="1"/>
</dbReference>
<dbReference type="GO" id="GO:0005524">
    <property type="term" value="F:ATP binding"/>
    <property type="evidence" value="ECO:0007669"/>
    <property type="project" value="UniProtKB-UniRule"/>
</dbReference>
<dbReference type="Proteomes" id="UP000217065">
    <property type="component" value="Unassembled WGS sequence"/>
</dbReference>
<sequence length="322" mass="36152">MIELQDVTKIFPDGTKALDSINVTIPEGSLTVVIGPSGCGKTTLMKCINQLEKPTSGTISIHNKPISSIPEVELRRDIGYVIQRIGLFPHMTIEKNASLVPQLKKWPKEKTHARVRELMSLVGLNPDTYLKRYPLELSGGQQQRIGFVRALAADPSILLMDEPFSALDPISREQLQDELISLQQKIKKTIVFVTHDMDEALKVADCIILMRNGKIEQMGTPDEIIQKPANEFVTQFIGAERLQKNRSWLDQPLHTLPLDYKKELDPAIRSFRISNTATVREAIQQFEKHQVSHLMVANGNELVGFIDHFTLLQSATNQEVGA</sequence>
<evidence type="ECO:0000256" key="9">
    <source>
        <dbReference type="RuleBase" id="RU369116"/>
    </source>
</evidence>
<comment type="subunit">
    <text evidence="8">The complex is composed of two ATP-binding proteins (OpuCA), two transmembrane proteins (OpuCB and OpuCD) and a solute-binding protein (OpuCC).</text>
</comment>
<evidence type="ECO:0000256" key="6">
    <source>
        <dbReference type="ARBA" id="ARBA00023122"/>
    </source>
</evidence>
<organism evidence="11 12">
    <name type="scientific">Tetzosporium hominis</name>
    <dbReference type="NCBI Taxonomy" id="2020506"/>
    <lineage>
        <taxon>Bacteria</taxon>
        <taxon>Bacillati</taxon>
        <taxon>Bacillota</taxon>
        <taxon>Bacilli</taxon>
        <taxon>Bacillales</taxon>
        <taxon>Caryophanaceae</taxon>
        <taxon>Tetzosporium</taxon>
    </lineage>
</organism>
<dbReference type="InterPro" id="IPR000644">
    <property type="entry name" value="CBS_dom"/>
</dbReference>
<comment type="subcellular location">
    <subcellularLocation>
        <location evidence="9">Cell inner membrane</location>
        <topology evidence="9">Peripheral membrane protein</topology>
    </subcellularLocation>
</comment>
<evidence type="ECO:0000256" key="1">
    <source>
        <dbReference type="ARBA" id="ARBA00005417"/>
    </source>
</evidence>
<dbReference type="EC" id="7.6.2.9" evidence="9"/>
<protein>
    <recommendedName>
        <fullName evidence="9">Quaternary amine transport ATP-binding protein</fullName>
        <ecNumber evidence="9">7.6.2.9</ecNumber>
    </recommendedName>
</protein>
<dbReference type="PROSITE" id="PS50893">
    <property type="entry name" value="ABC_TRANSPORTER_2"/>
    <property type="match status" value="1"/>
</dbReference>
<dbReference type="SMART" id="SM00382">
    <property type="entry name" value="AAA"/>
    <property type="match status" value="1"/>
</dbReference>
<keyword evidence="12" id="KW-1185">Reference proteome</keyword>
<dbReference type="NCBIfam" id="TIGR01186">
    <property type="entry name" value="proV"/>
    <property type="match status" value="1"/>
</dbReference>
<dbReference type="PROSITE" id="PS00211">
    <property type="entry name" value="ABC_TRANSPORTER_1"/>
    <property type="match status" value="1"/>
</dbReference>
<evidence type="ECO:0000256" key="7">
    <source>
        <dbReference type="ARBA" id="ARBA00052482"/>
    </source>
</evidence>
<dbReference type="AlphaFoldDB" id="A0A264W1V7"/>
<evidence type="ECO:0000256" key="4">
    <source>
        <dbReference type="ARBA" id="ARBA00022741"/>
    </source>
</evidence>
<dbReference type="InterPro" id="IPR003439">
    <property type="entry name" value="ABC_transporter-like_ATP-bd"/>
</dbReference>
<dbReference type="PANTHER" id="PTHR43117">
    <property type="entry name" value="OSMOPROTECTANT IMPORT ATP-BINDING PROTEIN OSMV"/>
    <property type="match status" value="1"/>
</dbReference>
<evidence type="ECO:0000313" key="11">
    <source>
        <dbReference type="EMBL" id="OZS77586.1"/>
    </source>
</evidence>
<comment type="catalytic activity">
    <reaction evidence="7">
        <text>a quaternary ammonium(out) + ATP + H2O = a quaternary ammonium(in) + ADP + phosphate + H(+)</text>
        <dbReference type="Rhea" id="RHEA:11036"/>
        <dbReference type="ChEBI" id="CHEBI:15377"/>
        <dbReference type="ChEBI" id="CHEBI:15378"/>
        <dbReference type="ChEBI" id="CHEBI:30616"/>
        <dbReference type="ChEBI" id="CHEBI:35267"/>
        <dbReference type="ChEBI" id="CHEBI:43474"/>
        <dbReference type="ChEBI" id="CHEBI:456216"/>
        <dbReference type="EC" id="7.6.2.9"/>
    </reaction>
</comment>
<dbReference type="InterPro" id="IPR046342">
    <property type="entry name" value="CBS_dom_sf"/>
</dbReference>
<keyword evidence="5 9" id="KW-0067">ATP-binding</keyword>
<dbReference type="OrthoDB" id="9802264at2"/>
<dbReference type="SMART" id="SM00116">
    <property type="entry name" value="CBS"/>
    <property type="match status" value="1"/>
</dbReference>
<evidence type="ECO:0000313" key="12">
    <source>
        <dbReference type="Proteomes" id="UP000217065"/>
    </source>
</evidence>
<dbReference type="InterPro" id="IPR005892">
    <property type="entry name" value="Gly-betaine_transp_ATP-bd"/>
</dbReference>
<gene>
    <name evidence="11" type="ORF">CF394_10270</name>
</gene>
<dbReference type="GO" id="GO:0016887">
    <property type="term" value="F:ATP hydrolysis activity"/>
    <property type="evidence" value="ECO:0007669"/>
    <property type="project" value="UniProtKB-UniRule"/>
</dbReference>
<dbReference type="GO" id="GO:0006865">
    <property type="term" value="P:amino acid transport"/>
    <property type="evidence" value="ECO:0007669"/>
    <property type="project" value="UniProtKB-UniRule"/>
</dbReference>
<dbReference type="FunFam" id="3.40.50.300:FF:000425">
    <property type="entry name" value="Probable ABC transporter, ATP-binding subunit"/>
    <property type="match status" value="1"/>
</dbReference>
<evidence type="ECO:0000256" key="5">
    <source>
        <dbReference type="ARBA" id="ARBA00022840"/>
    </source>
</evidence>
<feature type="domain" description="ABC transporter" evidence="10">
    <location>
        <begin position="2"/>
        <end position="237"/>
    </location>
</feature>
<keyword evidence="6" id="KW-0129">CBS domain</keyword>
<proteinExistence type="inferred from homology"/>
<keyword evidence="3" id="KW-0677">Repeat</keyword>
<keyword evidence="2 9" id="KW-0813">Transport</keyword>
<dbReference type="GO" id="GO:0005886">
    <property type="term" value="C:plasma membrane"/>
    <property type="evidence" value="ECO:0007669"/>
    <property type="project" value="UniProtKB-SubCell"/>
</dbReference>
<evidence type="ECO:0000256" key="8">
    <source>
        <dbReference type="ARBA" id="ARBA00063934"/>
    </source>
</evidence>
<comment type="caution">
    <text evidence="11">The sequence shown here is derived from an EMBL/GenBank/DDBJ whole genome shotgun (WGS) entry which is preliminary data.</text>
</comment>
<dbReference type="InterPro" id="IPR027417">
    <property type="entry name" value="P-loop_NTPase"/>
</dbReference>
<dbReference type="GO" id="GO:0015418">
    <property type="term" value="F:ABC-type quaternary ammonium compound transporting activity"/>
    <property type="evidence" value="ECO:0007669"/>
    <property type="project" value="UniProtKB-EC"/>
</dbReference>
<reference evidence="11 12" key="1">
    <citation type="submission" date="2017-07" db="EMBL/GenBank/DDBJ databases">
        <title>Tetzosporium hominis gen.nov. sp.nov.</title>
        <authorList>
            <person name="Tetz G."/>
            <person name="Tetz V."/>
        </authorList>
    </citation>
    <scope>NUCLEOTIDE SEQUENCE [LARGE SCALE GENOMIC DNA]</scope>
    <source>
        <strain evidence="11 12">VT-49</strain>
    </source>
</reference>
<dbReference type="EMBL" id="NOKQ01000220">
    <property type="protein sequence ID" value="OZS77586.1"/>
    <property type="molecule type" value="Genomic_DNA"/>
</dbReference>
<accession>A0A264W1V7</accession>
<dbReference type="Gene3D" id="3.40.50.300">
    <property type="entry name" value="P-loop containing nucleotide triphosphate hydrolases"/>
    <property type="match status" value="1"/>
</dbReference>
<comment type="similarity">
    <text evidence="1 9">Belongs to the ABC transporter superfamily.</text>
</comment>
<name>A0A264W1V7_9BACL</name>
<comment type="subunit">
    <text evidence="9">The complex is probably composed of two ATP-binding proteins, two transmembrane proteins and a solute-binding protein.</text>
</comment>
<dbReference type="GO" id="GO:0031460">
    <property type="term" value="P:glycine betaine transport"/>
    <property type="evidence" value="ECO:0007669"/>
    <property type="project" value="InterPro"/>
</dbReference>